<dbReference type="Proteomes" id="UP001612741">
    <property type="component" value="Unassembled WGS sequence"/>
</dbReference>
<dbReference type="PROSITE" id="PS00122">
    <property type="entry name" value="CARBOXYLESTERASE_B_1"/>
    <property type="match status" value="1"/>
</dbReference>
<dbReference type="Gene3D" id="3.40.50.1820">
    <property type="entry name" value="alpha/beta hydrolase"/>
    <property type="match status" value="1"/>
</dbReference>
<dbReference type="EMBL" id="JBITGY010000002">
    <property type="protein sequence ID" value="MFI6497537.1"/>
    <property type="molecule type" value="Genomic_DNA"/>
</dbReference>
<sequence length="381" mass="39614">MTLAHTPLGGLRGLDLGGVLAFKGIRYAAPARRFAVPGPPEPWDGVREACAPGPPAPQRRGRMGWVPGLEIDPAAGREDCLFLNVWTAGTEGRRPVLVFLHGGAIVFGSGAQAMYDGAVLAREHGLVVVTVNYRLGATGLWYGGAVPANLALRDQIAALEWVAANIGAFGGDPGEVTLAGHSAGGTSVLALLACAPGMFARAVAMSPVPYGFATPEQALAWTRATGVPDPHAASIGELLAGEERAARARPPTGGLLPVAPVVDGELLKAHPMSGNIGAKVPLLVTTTAEETRLFTAIGMGTPSTREIFTGPAEELVRRHPGPARHLVCEVRSPMTRDGVELGACHLVDVPLYFGNAGAPFAAPVPEMTQEFARFCRGEEDS</sequence>
<organism evidence="5 6">
    <name type="scientific">Nonomuraea typhae</name>
    <dbReference type="NCBI Taxonomy" id="2603600"/>
    <lineage>
        <taxon>Bacteria</taxon>
        <taxon>Bacillati</taxon>
        <taxon>Actinomycetota</taxon>
        <taxon>Actinomycetes</taxon>
        <taxon>Streptosporangiales</taxon>
        <taxon>Streptosporangiaceae</taxon>
        <taxon>Nonomuraea</taxon>
    </lineage>
</organism>
<proteinExistence type="inferred from homology"/>
<comment type="similarity">
    <text evidence="1 3">Belongs to the type-B carboxylesterase/lipase family.</text>
</comment>
<evidence type="ECO:0000259" key="4">
    <source>
        <dbReference type="Pfam" id="PF00135"/>
    </source>
</evidence>
<keyword evidence="6" id="KW-1185">Reference proteome</keyword>
<dbReference type="InterPro" id="IPR019826">
    <property type="entry name" value="Carboxylesterase_B_AS"/>
</dbReference>
<dbReference type="PANTHER" id="PTHR11559">
    <property type="entry name" value="CARBOXYLESTERASE"/>
    <property type="match status" value="1"/>
</dbReference>
<evidence type="ECO:0000313" key="5">
    <source>
        <dbReference type="EMBL" id="MFI6497537.1"/>
    </source>
</evidence>
<evidence type="ECO:0000313" key="6">
    <source>
        <dbReference type="Proteomes" id="UP001612741"/>
    </source>
</evidence>
<accession>A0ABW7YPB3</accession>
<protein>
    <recommendedName>
        <fullName evidence="3">Carboxylic ester hydrolase</fullName>
        <ecNumber evidence="3">3.1.1.-</ecNumber>
    </recommendedName>
</protein>
<gene>
    <name evidence="5" type="ORF">ACIBG2_09140</name>
</gene>
<name>A0ABW7YPB3_9ACTN</name>
<keyword evidence="2 3" id="KW-0378">Hydrolase</keyword>
<dbReference type="EC" id="3.1.1.-" evidence="3"/>
<evidence type="ECO:0000256" key="1">
    <source>
        <dbReference type="ARBA" id="ARBA00005964"/>
    </source>
</evidence>
<dbReference type="InterPro" id="IPR029058">
    <property type="entry name" value="AB_hydrolase_fold"/>
</dbReference>
<comment type="caution">
    <text evidence="5">The sequence shown here is derived from an EMBL/GenBank/DDBJ whole genome shotgun (WGS) entry which is preliminary data.</text>
</comment>
<reference evidence="5 6" key="1">
    <citation type="submission" date="2024-10" db="EMBL/GenBank/DDBJ databases">
        <title>The Natural Products Discovery Center: Release of the First 8490 Sequenced Strains for Exploring Actinobacteria Biosynthetic Diversity.</title>
        <authorList>
            <person name="Kalkreuter E."/>
            <person name="Kautsar S.A."/>
            <person name="Yang D."/>
            <person name="Bader C.D."/>
            <person name="Teijaro C.N."/>
            <person name="Fluegel L."/>
            <person name="Davis C.M."/>
            <person name="Simpson J.R."/>
            <person name="Lauterbach L."/>
            <person name="Steele A.D."/>
            <person name="Gui C."/>
            <person name="Meng S."/>
            <person name="Li G."/>
            <person name="Viehrig K."/>
            <person name="Ye F."/>
            <person name="Su P."/>
            <person name="Kiefer A.F."/>
            <person name="Nichols A."/>
            <person name="Cepeda A.J."/>
            <person name="Yan W."/>
            <person name="Fan B."/>
            <person name="Jiang Y."/>
            <person name="Adhikari A."/>
            <person name="Zheng C.-J."/>
            <person name="Schuster L."/>
            <person name="Cowan T.M."/>
            <person name="Smanski M.J."/>
            <person name="Chevrette M.G."/>
            <person name="De Carvalho L.P.S."/>
            <person name="Shen B."/>
        </authorList>
    </citation>
    <scope>NUCLEOTIDE SEQUENCE [LARGE SCALE GENOMIC DNA]</scope>
    <source>
        <strain evidence="5 6">NPDC050545</strain>
    </source>
</reference>
<evidence type="ECO:0000256" key="2">
    <source>
        <dbReference type="ARBA" id="ARBA00022801"/>
    </source>
</evidence>
<dbReference type="InterPro" id="IPR002018">
    <property type="entry name" value="CarbesteraseB"/>
</dbReference>
<dbReference type="SUPFAM" id="SSF53474">
    <property type="entry name" value="alpha/beta-Hydrolases"/>
    <property type="match status" value="1"/>
</dbReference>
<dbReference type="RefSeq" id="WP_397080433.1">
    <property type="nucleotide sequence ID" value="NZ_JBITGY010000002.1"/>
</dbReference>
<dbReference type="Pfam" id="PF00135">
    <property type="entry name" value="COesterase"/>
    <property type="match status" value="1"/>
</dbReference>
<dbReference type="InterPro" id="IPR050309">
    <property type="entry name" value="Type-B_Carboxylest/Lipase"/>
</dbReference>
<evidence type="ECO:0000256" key="3">
    <source>
        <dbReference type="RuleBase" id="RU361235"/>
    </source>
</evidence>
<feature type="domain" description="Carboxylesterase type B" evidence="4">
    <location>
        <begin position="4"/>
        <end position="304"/>
    </location>
</feature>